<dbReference type="KEGG" id="cam:101511283"/>
<evidence type="ECO:0000256" key="8">
    <source>
        <dbReference type="ARBA" id="ARBA00023002"/>
    </source>
</evidence>
<evidence type="ECO:0000313" key="14">
    <source>
        <dbReference type="Proteomes" id="UP000087171"/>
    </source>
</evidence>
<evidence type="ECO:0000256" key="12">
    <source>
        <dbReference type="PIRSR" id="PIRSR602401-1"/>
    </source>
</evidence>
<dbReference type="AlphaFoldDB" id="A0A1S2XII7"/>
<keyword evidence="4 12" id="KW-0349">Heme</keyword>
<dbReference type="PRINTS" id="PR00385">
    <property type="entry name" value="P450"/>
</dbReference>
<feature type="binding site" description="axial binding residue" evidence="12">
    <location>
        <position position="463"/>
    </location>
    <ligand>
        <name>heme</name>
        <dbReference type="ChEBI" id="CHEBI:30413"/>
    </ligand>
    <ligandPart>
        <name>Fe</name>
        <dbReference type="ChEBI" id="CHEBI:18248"/>
    </ligandPart>
</feature>
<dbReference type="CDD" id="cd11075">
    <property type="entry name" value="CYP77_89"/>
    <property type="match status" value="1"/>
</dbReference>
<dbReference type="GeneID" id="101511283"/>
<name>A0A1S2XII7_CICAR</name>
<keyword evidence="7" id="KW-1133">Transmembrane helix</keyword>
<evidence type="ECO:0000256" key="2">
    <source>
        <dbReference type="ARBA" id="ARBA00004167"/>
    </source>
</evidence>
<dbReference type="Proteomes" id="UP000087171">
    <property type="component" value="Chromosome Ca2"/>
</dbReference>
<keyword evidence="11" id="KW-0472">Membrane</keyword>
<keyword evidence="5" id="KW-0812">Transmembrane</keyword>
<comment type="subcellular location">
    <subcellularLocation>
        <location evidence="2">Membrane</location>
        <topology evidence="2">Single-pass membrane protein</topology>
    </subcellularLocation>
</comment>
<evidence type="ECO:0000256" key="1">
    <source>
        <dbReference type="ARBA" id="ARBA00001971"/>
    </source>
</evidence>
<dbReference type="InterPro" id="IPR051103">
    <property type="entry name" value="Plant_metabolite_P450s"/>
</dbReference>
<organism evidence="14 15">
    <name type="scientific">Cicer arietinum</name>
    <name type="common">Chickpea</name>
    <name type="synonym">Garbanzo</name>
    <dbReference type="NCBI Taxonomy" id="3827"/>
    <lineage>
        <taxon>Eukaryota</taxon>
        <taxon>Viridiplantae</taxon>
        <taxon>Streptophyta</taxon>
        <taxon>Embryophyta</taxon>
        <taxon>Tracheophyta</taxon>
        <taxon>Spermatophyta</taxon>
        <taxon>Magnoliopsida</taxon>
        <taxon>eudicotyledons</taxon>
        <taxon>Gunneridae</taxon>
        <taxon>Pentapetalae</taxon>
        <taxon>rosids</taxon>
        <taxon>fabids</taxon>
        <taxon>Fabales</taxon>
        <taxon>Fabaceae</taxon>
        <taxon>Papilionoideae</taxon>
        <taxon>50 kb inversion clade</taxon>
        <taxon>NPAAA clade</taxon>
        <taxon>Hologalegina</taxon>
        <taxon>IRL clade</taxon>
        <taxon>Cicereae</taxon>
        <taxon>Cicer</taxon>
    </lineage>
</organism>
<dbReference type="InterPro" id="IPR017972">
    <property type="entry name" value="Cyt_P450_CS"/>
</dbReference>
<evidence type="ECO:0000256" key="4">
    <source>
        <dbReference type="ARBA" id="ARBA00022617"/>
    </source>
</evidence>
<dbReference type="OrthoDB" id="1055148at2759"/>
<sequence>MEIWLIITILCLIFSLIFKIIRNIFFPHSPLPPGPTKVPIIGTFTLLKQYTKDPKTLLQNLHAKYGSIFTLQMGSHTDIFIANRFLAHQALIQNSTIFADRPKAEPTKKIISSNQHDILFSFYGPIWRLLRRNLTSRILHPSQVKSYAQARRWVLTILLNRLESYSLERNSKRVVNVVNHFRYGMFSLLALMCFGDKLDENQIREIEESQRIMLLSFSRYNVLNFLPSITKILFRKRWKEFLKLRKDQEDVLIPYINARRKIKEERLKNGGMNNNMNESCDEFVLSYVDTLLDLELLEEEKRTKLDDGKICTLCSEFLNAATDTTSTALEWIMANLVKYQEIQEKVVEEIKRVIGDNKDKEIKEEDLQKMWYLKAVILEGLRRHPPLHYVAPHKVTKEVILNGYLVPTFASVNFLVAEIGRDSSAWDDPMEFKPERFMNNTSFDIMGIKEIKMMPFGVGRRMCPGYGLALLHLEYFVANFVWNFQWKPLDGDEVDLSEKLQFTVVMKNSLKVHLKPRF</sequence>
<keyword evidence="8 13" id="KW-0560">Oxidoreductase</keyword>
<dbReference type="STRING" id="3827.A0A1S2XII7"/>
<keyword evidence="10 13" id="KW-0503">Monooxygenase</keyword>
<dbReference type="eggNOG" id="KOG0156">
    <property type="taxonomic scope" value="Eukaryota"/>
</dbReference>
<dbReference type="FunFam" id="1.10.630.10:FF:000012">
    <property type="entry name" value="Cytochrome P450 family protein"/>
    <property type="match status" value="1"/>
</dbReference>
<evidence type="ECO:0000256" key="9">
    <source>
        <dbReference type="ARBA" id="ARBA00023004"/>
    </source>
</evidence>
<protein>
    <submittedName>
        <fullName evidence="15">Cytochrome P450 89A2-like</fullName>
    </submittedName>
</protein>
<dbReference type="PaxDb" id="3827-XP_004489872.1"/>
<reference evidence="15" key="2">
    <citation type="submission" date="2025-08" db="UniProtKB">
        <authorList>
            <consortium name="RefSeq"/>
        </authorList>
    </citation>
    <scope>IDENTIFICATION</scope>
    <source>
        <tissue evidence="15">Etiolated seedlings</tissue>
    </source>
</reference>
<dbReference type="GO" id="GO:0016709">
    <property type="term" value="F:oxidoreductase activity, acting on paired donors, with incorporation or reduction of molecular oxygen, NAD(P)H as one donor, and incorporation of one atom of oxygen"/>
    <property type="evidence" value="ECO:0007669"/>
    <property type="project" value="TreeGrafter"/>
</dbReference>
<evidence type="ECO:0000256" key="7">
    <source>
        <dbReference type="ARBA" id="ARBA00022989"/>
    </source>
</evidence>
<dbReference type="Gene3D" id="1.10.630.10">
    <property type="entry name" value="Cytochrome P450"/>
    <property type="match status" value="1"/>
</dbReference>
<dbReference type="InterPro" id="IPR002401">
    <property type="entry name" value="Cyt_P450_E_grp-I"/>
</dbReference>
<dbReference type="SUPFAM" id="SSF48264">
    <property type="entry name" value="Cytochrome P450"/>
    <property type="match status" value="1"/>
</dbReference>
<proteinExistence type="inferred from homology"/>
<reference evidence="14" key="1">
    <citation type="journal article" date="2013" name="Nat. Biotechnol.">
        <title>Draft genome sequence of chickpea (Cicer arietinum) provides a resource for trait improvement.</title>
        <authorList>
            <person name="Varshney R.K."/>
            <person name="Song C."/>
            <person name="Saxena R.K."/>
            <person name="Azam S."/>
            <person name="Yu S."/>
            <person name="Sharpe A.G."/>
            <person name="Cannon S."/>
            <person name="Baek J."/>
            <person name="Rosen B.D."/>
            <person name="Tar'an B."/>
            <person name="Millan T."/>
            <person name="Zhang X."/>
            <person name="Ramsay L.D."/>
            <person name="Iwata A."/>
            <person name="Wang Y."/>
            <person name="Nelson W."/>
            <person name="Farmer A.D."/>
            <person name="Gaur P.M."/>
            <person name="Soderlund C."/>
            <person name="Penmetsa R.V."/>
            <person name="Xu C."/>
            <person name="Bharti A.K."/>
            <person name="He W."/>
            <person name="Winter P."/>
            <person name="Zhao S."/>
            <person name="Hane J.K."/>
            <person name="Carrasquilla-Garcia N."/>
            <person name="Condie J.A."/>
            <person name="Upadhyaya H.D."/>
            <person name="Luo M.C."/>
            <person name="Thudi M."/>
            <person name="Gowda C.L."/>
            <person name="Singh N.P."/>
            <person name="Lichtenzveig J."/>
            <person name="Gali K.K."/>
            <person name="Rubio J."/>
            <person name="Nadarajan N."/>
            <person name="Dolezel J."/>
            <person name="Bansal K.C."/>
            <person name="Xu X."/>
            <person name="Edwards D."/>
            <person name="Zhang G."/>
            <person name="Kahl G."/>
            <person name="Gil J."/>
            <person name="Singh K.B."/>
            <person name="Datta S.K."/>
            <person name="Jackson S.A."/>
            <person name="Wang J."/>
            <person name="Cook D.R."/>
        </authorList>
    </citation>
    <scope>NUCLEOTIDE SEQUENCE [LARGE SCALE GENOMIC DNA]</scope>
    <source>
        <strain evidence="14">cv. CDC Frontier</strain>
    </source>
</reference>
<dbReference type="InterPro" id="IPR001128">
    <property type="entry name" value="Cyt_P450"/>
</dbReference>
<evidence type="ECO:0000256" key="11">
    <source>
        <dbReference type="ARBA" id="ARBA00023136"/>
    </source>
</evidence>
<evidence type="ECO:0000256" key="6">
    <source>
        <dbReference type="ARBA" id="ARBA00022723"/>
    </source>
</evidence>
<dbReference type="RefSeq" id="XP_004489872.1">
    <property type="nucleotide sequence ID" value="XM_004489815.1"/>
</dbReference>
<comment type="similarity">
    <text evidence="3 13">Belongs to the cytochrome P450 family.</text>
</comment>
<dbReference type="PANTHER" id="PTHR24298:SF917">
    <property type="entry name" value="CYTOCHROME P450 FAMILY PROTEIN"/>
    <property type="match status" value="1"/>
</dbReference>
<dbReference type="PANTHER" id="PTHR24298">
    <property type="entry name" value="FLAVONOID 3'-MONOOXYGENASE-RELATED"/>
    <property type="match status" value="1"/>
</dbReference>
<gene>
    <name evidence="15" type="primary">LOC101511283</name>
</gene>
<dbReference type="InterPro" id="IPR036396">
    <property type="entry name" value="Cyt_P450_sf"/>
</dbReference>
<dbReference type="PRINTS" id="PR00463">
    <property type="entry name" value="EP450I"/>
</dbReference>
<keyword evidence="9 12" id="KW-0408">Iron</keyword>
<evidence type="ECO:0000256" key="10">
    <source>
        <dbReference type="ARBA" id="ARBA00023033"/>
    </source>
</evidence>
<accession>A0A1S2XII7</accession>
<evidence type="ECO:0000256" key="5">
    <source>
        <dbReference type="ARBA" id="ARBA00022692"/>
    </source>
</evidence>
<evidence type="ECO:0000256" key="13">
    <source>
        <dbReference type="RuleBase" id="RU000461"/>
    </source>
</evidence>
<keyword evidence="6 12" id="KW-0479">Metal-binding</keyword>
<dbReference type="PROSITE" id="PS00086">
    <property type="entry name" value="CYTOCHROME_P450"/>
    <property type="match status" value="1"/>
</dbReference>
<dbReference type="GO" id="GO:0020037">
    <property type="term" value="F:heme binding"/>
    <property type="evidence" value="ECO:0007669"/>
    <property type="project" value="InterPro"/>
</dbReference>
<dbReference type="GO" id="GO:0016020">
    <property type="term" value="C:membrane"/>
    <property type="evidence" value="ECO:0007669"/>
    <property type="project" value="UniProtKB-SubCell"/>
</dbReference>
<keyword evidence="14" id="KW-1185">Reference proteome</keyword>
<evidence type="ECO:0000256" key="3">
    <source>
        <dbReference type="ARBA" id="ARBA00010617"/>
    </source>
</evidence>
<evidence type="ECO:0000313" key="15">
    <source>
        <dbReference type="RefSeq" id="XP_004489872.1"/>
    </source>
</evidence>
<comment type="cofactor">
    <cofactor evidence="1 12">
        <name>heme</name>
        <dbReference type="ChEBI" id="CHEBI:30413"/>
    </cofactor>
</comment>
<dbReference type="GO" id="GO:0005506">
    <property type="term" value="F:iron ion binding"/>
    <property type="evidence" value="ECO:0007669"/>
    <property type="project" value="InterPro"/>
</dbReference>
<dbReference type="Pfam" id="PF00067">
    <property type="entry name" value="p450"/>
    <property type="match status" value="1"/>
</dbReference>